<reference evidence="1" key="1">
    <citation type="submission" date="2021-06" db="EMBL/GenBank/DDBJ databases">
        <authorList>
            <person name="Kallberg Y."/>
            <person name="Tangrot J."/>
            <person name="Rosling A."/>
        </authorList>
    </citation>
    <scope>NUCLEOTIDE SEQUENCE</scope>
    <source>
        <strain evidence="1">CL356</strain>
    </source>
</reference>
<accession>A0ACA9MZ81</accession>
<feature type="non-terminal residue" evidence="1">
    <location>
        <position position="408"/>
    </location>
</feature>
<sequence>MRGDDFDLKHVESTVSTAEVRLDGERKEELIGVYEGKYPKIVTECCQLAQFAVQSVSQLIVTWELNLTHSRTQEQRSAAACEGVSLPTSRRRPHIKREASQSCSDERILIDIRPKLQRFCVCGTRPAVNRHGLKRMPHKPNPIPRFHGNSTTKSNRQIQDRIPPGTPDSSSQSLHQSDNTLLQRHRTDSWASQSSAGHDTAARTSMPSTPSSSGHTKPSSGGGRAGGRALPPPRFQRKQRPPRVQQAIAAANAASAASGPSGTTTSRRVAPPAPTGPLGVGGGTLTLGPANNWGAGTTSVTSLPMSAINAASARGSALDRGGPFVLEGGLQPDTRLLLDGLDPVQLHNRLTMGNAAGSNETGFIPAYTQYLPEMSYGHADIQTSPAKNLGTSHATRPRSQSHNVAQPV</sequence>
<organism evidence="1 2">
    <name type="scientific">Acaulospora colombiana</name>
    <dbReference type="NCBI Taxonomy" id="27376"/>
    <lineage>
        <taxon>Eukaryota</taxon>
        <taxon>Fungi</taxon>
        <taxon>Fungi incertae sedis</taxon>
        <taxon>Mucoromycota</taxon>
        <taxon>Glomeromycotina</taxon>
        <taxon>Glomeromycetes</taxon>
        <taxon>Diversisporales</taxon>
        <taxon>Acaulosporaceae</taxon>
        <taxon>Acaulospora</taxon>
    </lineage>
</organism>
<proteinExistence type="predicted"/>
<comment type="caution">
    <text evidence="1">The sequence shown here is derived from an EMBL/GenBank/DDBJ whole genome shotgun (WGS) entry which is preliminary data.</text>
</comment>
<keyword evidence="2" id="KW-1185">Reference proteome</keyword>
<evidence type="ECO:0000313" key="1">
    <source>
        <dbReference type="EMBL" id="CAG8616196.1"/>
    </source>
</evidence>
<gene>
    <name evidence="1" type="ORF">ACOLOM_LOCUS7176</name>
</gene>
<name>A0ACA9MZ81_9GLOM</name>
<evidence type="ECO:0000313" key="2">
    <source>
        <dbReference type="Proteomes" id="UP000789525"/>
    </source>
</evidence>
<dbReference type="Proteomes" id="UP000789525">
    <property type="component" value="Unassembled WGS sequence"/>
</dbReference>
<protein>
    <submittedName>
        <fullName evidence="1">2936_t:CDS:1</fullName>
    </submittedName>
</protein>
<dbReference type="EMBL" id="CAJVPT010016058">
    <property type="protein sequence ID" value="CAG8616196.1"/>
    <property type="molecule type" value="Genomic_DNA"/>
</dbReference>